<dbReference type="InterPro" id="IPR016024">
    <property type="entry name" value="ARM-type_fold"/>
</dbReference>
<evidence type="ECO:0000313" key="7">
    <source>
        <dbReference type="Proteomes" id="UP001515500"/>
    </source>
</evidence>
<comment type="pathway">
    <text evidence="2 5">Protein modification; protein ubiquitination.</text>
</comment>
<evidence type="ECO:0000256" key="2">
    <source>
        <dbReference type="ARBA" id="ARBA00004906"/>
    </source>
</evidence>
<proteinExistence type="predicted"/>
<dbReference type="Pfam" id="PF25598">
    <property type="entry name" value="ARM_PUB"/>
    <property type="match status" value="1"/>
</dbReference>
<dbReference type="CDD" id="cd16664">
    <property type="entry name" value="RING-Ubox_PUB"/>
    <property type="match status" value="1"/>
</dbReference>
<keyword evidence="3 5" id="KW-0808">Transferase</keyword>
<evidence type="ECO:0000256" key="4">
    <source>
        <dbReference type="ARBA" id="ARBA00022786"/>
    </source>
</evidence>
<dbReference type="InterPro" id="IPR045210">
    <property type="entry name" value="RING-Ubox_PUB"/>
</dbReference>
<dbReference type="InterPro" id="IPR013083">
    <property type="entry name" value="Znf_RING/FYVE/PHD"/>
</dbReference>
<evidence type="ECO:0000259" key="6">
    <source>
        <dbReference type="PROSITE" id="PS51698"/>
    </source>
</evidence>
<dbReference type="AlphaFoldDB" id="A0AB40ARA7"/>
<dbReference type="Proteomes" id="UP001515500">
    <property type="component" value="Chromosome 25"/>
</dbReference>
<dbReference type="SMART" id="SM00504">
    <property type="entry name" value="Ubox"/>
    <property type="match status" value="1"/>
</dbReference>
<evidence type="ECO:0000313" key="8">
    <source>
        <dbReference type="RefSeq" id="XP_039117183.1"/>
    </source>
</evidence>
<evidence type="ECO:0000256" key="1">
    <source>
        <dbReference type="ARBA" id="ARBA00000900"/>
    </source>
</evidence>
<dbReference type="RefSeq" id="XP_039117183.1">
    <property type="nucleotide sequence ID" value="XM_039261249.1"/>
</dbReference>
<dbReference type="InterPro" id="IPR011989">
    <property type="entry name" value="ARM-like"/>
</dbReference>
<dbReference type="GeneID" id="120253014"/>
<dbReference type="GO" id="GO:0016567">
    <property type="term" value="P:protein ubiquitination"/>
    <property type="evidence" value="ECO:0007669"/>
    <property type="project" value="UniProtKB-UniRule"/>
</dbReference>
<organism evidence="7 8">
    <name type="scientific">Dioscorea cayennensis subsp. rotundata</name>
    <name type="common">White Guinea yam</name>
    <name type="synonym">Dioscorea rotundata</name>
    <dbReference type="NCBI Taxonomy" id="55577"/>
    <lineage>
        <taxon>Eukaryota</taxon>
        <taxon>Viridiplantae</taxon>
        <taxon>Streptophyta</taxon>
        <taxon>Embryophyta</taxon>
        <taxon>Tracheophyta</taxon>
        <taxon>Spermatophyta</taxon>
        <taxon>Magnoliopsida</taxon>
        <taxon>Liliopsida</taxon>
        <taxon>Dioscoreales</taxon>
        <taxon>Dioscoreaceae</taxon>
        <taxon>Dioscorea</taxon>
    </lineage>
</organism>
<dbReference type="EC" id="2.3.2.27" evidence="5"/>
<dbReference type="PROSITE" id="PS51698">
    <property type="entry name" value="U_BOX"/>
    <property type="match status" value="1"/>
</dbReference>
<dbReference type="InterPro" id="IPR058678">
    <property type="entry name" value="ARM_PUB"/>
</dbReference>
<evidence type="ECO:0000256" key="5">
    <source>
        <dbReference type="RuleBase" id="RU369093"/>
    </source>
</evidence>
<dbReference type="SUPFAM" id="SSF57850">
    <property type="entry name" value="RING/U-box"/>
    <property type="match status" value="1"/>
</dbReference>
<dbReference type="InterPro" id="IPR003613">
    <property type="entry name" value="Ubox_domain"/>
</dbReference>
<keyword evidence="7" id="KW-1185">Reference proteome</keyword>
<comment type="function">
    <text evidence="5">Functions as an E3 ubiquitin ligase.</text>
</comment>
<dbReference type="Gene3D" id="1.25.10.10">
    <property type="entry name" value="Leucine-rich Repeat Variant"/>
    <property type="match status" value="1"/>
</dbReference>
<protein>
    <recommendedName>
        <fullName evidence="5 6">U-box domain-containing protein</fullName>
        <ecNumber evidence="5">2.3.2.27</ecNumber>
    </recommendedName>
    <alternativeName>
        <fullName evidence="5">RING-type E3 ubiquitin transferase PUB</fullName>
    </alternativeName>
</protein>
<dbReference type="SUPFAM" id="SSF48371">
    <property type="entry name" value="ARM repeat"/>
    <property type="match status" value="1"/>
</dbReference>
<comment type="catalytic activity">
    <reaction evidence="1 5">
        <text>S-ubiquitinyl-[E2 ubiquitin-conjugating enzyme]-L-cysteine + [acceptor protein]-L-lysine = [E2 ubiquitin-conjugating enzyme]-L-cysteine + N(6)-ubiquitinyl-[acceptor protein]-L-lysine.</text>
        <dbReference type="EC" id="2.3.2.27"/>
    </reaction>
</comment>
<dbReference type="Pfam" id="PF04564">
    <property type="entry name" value="U-box"/>
    <property type="match status" value="1"/>
</dbReference>
<name>A0AB40ARA7_DIOCR</name>
<dbReference type="FunFam" id="3.30.40.10:FF:000442">
    <property type="entry name" value="RING-type E3 ubiquitin transferase"/>
    <property type="match status" value="1"/>
</dbReference>
<evidence type="ECO:0000256" key="3">
    <source>
        <dbReference type="ARBA" id="ARBA00022679"/>
    </source>
</evidence>
<keyword evidence="4 5" id="KW-0833">Ubl conjugation pathway</keyword>
<reference evidence="8" key="1">
    <citation type="submission" date="2025-08" db="UniProtKB">
        <authorList>
            <consortium name="RefSeq"/>
        </authorList>
    </citation>
    <scope>IDENTIFICATION</scope>
</reference>
<accession>A0AB40ARA7</accession>
<dbReference type="GO" id="GO:0061630">
    <property type="term" value="F:ubiquitin protein ligase activity"/>
    <property type="evidence" value="ECO:0007669"/>
    <property type="project" value="UniProtKB-UniRule"/>
</dbReference>
<dbReference type="PANTHER" id="PTHR22849:SF163">
    <property type="entry name" value="U-BOX DOMAIN-CONTAINING PROTEIN"/>
    <property type="match status" value="1"/>
</dbReference>
<dbReference type="Gene3D" id="3.30.40.10">
    <property type="entry name" value="Zinc/RING finger domain, C3HC4 (zinc finger)"/>
    <property type="match status" value="1"/>
</dbReference>
<dbReference type="InterPro" id="IPR045185">
    <property type="entry name" value="PUB22/23/24-like"/>
</dbReference>
<dbReference type="PANTHER" id="PTHR22849">
    <property type="entry name" value="WDSAM1 PROTEIN"/>
    <property type="match status" value="1"/>
</dbReference>
<sequence>MEKRTQGMELNVPSLFRCPISLEIMRSPVSLCTGVTYDRVSIQRWLDSGNTTCPATMLPLPSTDLVPNLTLRRLISHWPHPAIDGTSRTLDLRTAGRLQDLIAFLSDADRDDFHKNSLTSAPSFAPALASLVGSDSNDAAIKVLALVLTADFIEIRSKKMAIQSLCTDLNRTVSALLETLQRSEPDARIESAIVLEAILSSDQCDVNSKSRIAENSHLIRELIRLIVPSAAGSTEAGISCLVSLSSAKRSRVRMVEQGLVPALAQAMNQEPLTIPASAVAKALKLMETASGCAEGRAAMCEGKAEAVATVARRMMKAGREGAEAAITVLWTLCHLHGDRRAVEAAAANGVVTKILVLMQGDREGNLRRKSRDLLRIFKINSKGLFVGYDTKTTHISPF</sequence>
<feature type="domain" description="U-box" evidence="6">
    <location>
        <begin position="11"/>
        <end position="85"/>
    </location>
</feature>
<gene>
    <name evidence="8" type="primary">LOC120253014</name>
</gene>